<dbReference type="InterPro" id="IPR006089">
    <property type="entry name" value="Acyl-CoA_DH_CS"/>
</dbReference>
<dbReference type="Gene3D" id="2.40.110.10">
    <property type="entry name" value="Butyryl-CoA Dehydrogenase, subunit A, domain 2"/>
    <property type="match status" value="1"/>
</dbReference>
<feature type="domain" description="Acyl-CoA dehydrogenase/oxidase N-terminal" evidence="9">
    <location>
        <begin position="5"/>
        <end position="111"/>
    </location>
</feature>
<keyword evidence="3 6" id="KW-0285">Flavoprotein</keyword>
<dbReference type="InterPro" id="IPR006091">
    <property type="entry name" value="Acyl-CoA_Oxase/DH_mid-dom"/>
</dbReference>
<comment type="caution">
    <text evidence="10">The sequence shown here is derived from an EMBL/GenBank/DDBJ whole genome shotgun (WGS) entry which is preliminary data.</text>
</comment>
<evidence type="ECO:0000256" key="1">
    <source>
        <dbReference type="ARBA" id="ARBA00001974"/>
    </source>
</evidence>
<evidence type="ECO:0000259" key="7">
    <source>
        <dbReference type="Pfam" id="PF00441"/>
    </source>
</evidence>
<dbReference type="InterPro" id="IPR009100">
    <property type="entry name" value="AcylCoA_DH/oxidase_NM_dom_sf"/>
</dbReference>
<dbReference type="RefSeq" id="WP_188900318.1">
    <property type="nucleotide sequence ID" value="NZ_BMKS01000006.1"/>
</dbReference>
<comment type="cofactor">
    <cofactor evidence="1 6">
        <name>FAD</name>
        <dbReference type="ChEBI" id="CHEBI:57692"/>
    </cofactor>
</comment>
<evidence type="ECO:0000313" key="11">
    <source>
        <dbReference type="Proteomes" id="UP000597507"/>
    </source>
</evidence>
<accession>A0A8J3ECI6</accession>
<dbReference type="InterPro" id="IPR037069">
    <property type="entry name" value="AcylCoA_DH/ox_N_sf"/>
</dbReference>
<dbReference type="FunFam" id="2.40.110.10:FF:000002">
    <property type="entry name" value="Acyl-CoA dehydrogenase fadE12"/>
    <property type="match status" value="1"/>
</dbReference>
<dbReference type="PANTHER" id="PTHR43884:SF40">
    <property type="entry name" value="ACYL-COA DEHYDROGENASE"/>
    <property type="match status" value="1"/>
</dbReference>
<keyword evidence="11" id="KW-1185">Reference proteome</keyword>
<protein>
    <submittedName>
        <fullName evidence="10">Acyl-CoA dehydrogenase</fullName>
    </submittedName>
</protein>
<dbReference type="PANTHER" id="PTHR43884">
    <property type="entry name" value="ACYL-COA DEHYDROGENASE"/>
    <property type="match status" value="1"/>
</dbReference>
<evidence type="ECO:0000259" key="8">
    <source>
        <dbReference type="Pfam" id="PF02770"/>
    </source>
</evidence>
<dbReference type="FunFam" id="1.20.140.10:FF:000001">
    <property type="entry name" value="Acyl-CoA dehydrogenase"/>
    <property type="match status" value="1"/>
</dbReference>
<comment type="similarity">
    <text evidence="2 6">Belongs to the acyl-CoA dehydrogenase family.</text>
</comment>
<dbReference type="Gene3D" id="1.10.540.10">
    <property type="entry name" value="Acyl-CoA dehydrogenase/oxidase, N-terminal domain"/>
    <property type="match status" value="1"/>
</dbReference>
<dbReference type="AlphaFoldDB" id="A0A8J3ECI6"/>
<dbReference type="InterPro" id="IPR036250">
    <property type="entry name" value="AcylCo_DH-like_C"/>
</dbReference>
<dbReference type="Pfam" id="PF00441">
    <property type="entry name" value="Acyl-CoA_dh_1"/>
    <property type="match status" value="1"/>
</dbReference>
<dbReference type="GO" id="GO:0003995">
    <property type="term" value="F:acyl-CoA dehydrogenase activity"/>
    <property type="evidence" value="ECO:0007669"/>
    <property type="project" value="InterPro"/>
</dbReference>
<evidence type="ECO:0000256" key="4">
    <source>
        <dbReference type="ARBA" id="ARBA00022827"/>
    </source>
</evidence>
<evidence type="ECO:0000256" key="3">
    <source>
        <dbReference type="ARBA" id="ARBA00022630"/>
    </source>
</evidence>
<dbReference type="InterPro" id="IPR046373">
    <property type="entry name" value="Acyl-CoA_Oxase/DH_mid-dom_sf"/>
</dbReference>
<organism evidence="10 11">
    <name type="scientific">Caldovatus sediminis</name>
    <dbReference type="NCBI Taxonomy" id="2041189"/>
    <lineage>
        <taxon>Bacteria</taxon>
        <taxon>Pseudomonadati</taxon>
        <taxon>Pseudomonadota</taxon>
        <taxon>Alphaproteobacteria</taxon>
        <taxon>Acetobacterales</taxon>
        <taxon>Roseomonadaceae</taxon>
        <taxon>Caldovatus</taxon>
    </lineage>
</organism>
<sequence length="378" mass="40885">MEDPEALDQLRRTVRGFVTRHLAPLEAEVDAADAVDPAVMARLRREAMALGLYGYNLPAELGGPGLSMVAQTVIAEESGRTSMPLAEAFGRLPGSLRFADAAQREWLVGPLMRAETTIAYALTEPDAGSDLGGLRTRARRAAGGWVVSGSKQFVSHADSADHILVLAVSDPEARLTRRFTTLVVPRGAPGLAITRRFRKLGWRGYHLSAFTLDDCFVPDTHVLGEPGRGFETIMATVNADRVMVAGRCLGIARAALDLALPWVRARRTFGRPLAEHQAIQFALADSDVELEAARLLTEKAARLGDAGDPGFRVAASRAKLYASEMAGRVTDRVLQVFGGAGFTCDLPVERLWRDARGFRIGEGTSEMQRIQIARALLG</sequence>
<dbReference type="EMBL" id="BMKS01000006">
    <property type="protein sequence ID" value="GGG34578.1"/>
    <property type="molecule type" value="Genomic_DNA"/>
</dbReference>
<reference evidence="10 11" key="1">
    <citation type="journal article" date="2014" name="Int. J. Syst. Evol. Microbiol.">
        <title>Complete genome sequence of Corynebacterium casei LMG S-19264T (=DSM 44701T), isolated from a smear-ripened cheese.</title>
        <authorList>
            <consortium name="US DOE Joint Genome Institute (JGI-PGF)"/>
            <person name="Walter F."/>
            <person name="Albersmeier A."/>
            <person name="Kalinowski J."/>
            <person name="Ruckert C."/>
        </authorList>
    </citation>
    <scope>NUCLEOTIDE SEQUENCE [LARGE SCALE GENOMIC DNA]</scope>
    <source>
        <strain evidence="10 11">CGMCC 1.16330</strain>
    </source>
</reference>
<dbReference type="PROSITE" id="PS00073">
    <property type="entry name" value="ACYL_COA_DH_2"/>
    <property type="match status" value="1"/>
</dbReference>
<dbReference type="PROSITE" id="PS00072">
    <property type="entry name" value="ACYL_COA_DH_1"/>
    <property type="match status" value="1"/>
</dbReference>
<evidence type="ECO:0000256" key="6">
    <source>
        <dbReference type="RuleBase" id="RU362125"/>
    </source>
</evidence>
<dbReference type="InterPro" id="IPR013786">
    <property type="entry name" value="AcylCoA_DH/ox_N"/>
</dbReference>
<dbReference type="Pfam" id="PF02770">
    <property type="entry name" value="Acyl-CoA_dh_M"/>
    <property type="match status" value="1"/>
</dbReference>
<keyword evidence="5 6" id="KW-0560">Oxidoreductase</keyword>
<keyword evidence="4 6" id="KW-0274">FAD</keyword>
<evidence type="ECO:0000256" key="2">
    <source>
        <dbReference type="ARBA" id="ARBA00009347"/>
    </source>
</evidence>
<gene>
    <name evidence="10" type="ORF">GCM10010964_23120</name>
</gene>
<evidence type="ECO:0000259" key="9">
    <source>
        <dbReference type="Pfam" id="PF02771"/>
    </source>
</evidence>
<dbReference type="SUPFAM" id="SSF47203">
    <property type="entry name" value="Acyl-CoA dehydrogenase C-terminal domain-like"/>
    <property type="match status" value="1"/>
</dbReference>
<dbReference type="Proteomes" id="UP000597507">
    <property type="component" value="Unassembled WGS sequence"/>
</dbReference>
<dbReference type="Gene3D" id="1.20.140.10">
    <property type="entry name" value="Butyryl-CoA Dehydrogenase, subunit A, domain 3"/>
    <property type="match status" value="1"/>
</dbReference>
<dbReference type="Pfam" id="PF02771">
    <property type="entry name" value="Acyl-CoA_dh_N"/>
    <property type="match status" value="1"/>
</dbReference>
<feature type="domain" description="Acyl-CoA oxidase/dehydrogenase middle" evidence="8">
    <location>
        <begin position="119"/>
        <end position="215"/>
    </location>
</feature>
<name>A0A8J3ECI6_9PROT</name>
<evidence type="ECO:0000256" key="5">
    <source>
        <dbReference type="ARBA" id="ARBA00023002"/>
    </source>
</evidence>
<dbReference type="SUPFAM" id="SSF56645">
    <property type="entry name" value="Acyl-CoA dehydrogenase NM domain-like"/>
    <property type="match status" value="1"/>
</dbReference>
<dbReference type="GO" id="GO:0050660">
    <property type="term" value="F:flavin adenine dinucleotide binding"/>
    <property type="evidence" value="ECO:0007669"/>
    <property type="project" value="InterPro"/>
</dbReference>
<feature type="domain" description="Acyl-CoA dehydrogenase/oxidase C-terminal" evidence="7">
    <location>
        <begin position="227"/>
        <end position="377"/>
    </location>
</feature>
<dbReference type="InterPro" id="IPR009075">
    <property type="entry name" value="AcylCo_DH/oxidase_C"/>
</dbReference>
<proteinExistence type="inferred from homology"/>
<evidence type="ECO:0000313" key="10">
    <source>
        <dbReference type="EMBL" id="GGG34578.1"/>
    </source>
</evidence>